<dbReference type="Proteomes" id="UP000625711">
    <property type="component" value="Unassembled WGS sequence"/>
</dbReference>
<keyword evidence="1" id="KW-0472">Membrane</keyword>
<feature type="transmembrane region" description="Helical" evidence="1">
    <location>
        <begin position="40"/>
        <end position="62"/>
    </location>
</feature>
<evidence type="ECO:0000313" key="2">
    <source>
        <dbReference type="EMBL" id="KAF7287807.1"/>
    </source>
</evidence>
<name>A0A834IVK6_RHYFE</name>
<comment type="caution">
    <text evidence="2">The sequence shown here is derived from an EMBL/GenBank/DDBJ whole genome shotgun (WGS) entry which is preliminary data.</text>
</comment>
<accession>A0A834IVK6</accession>
<reference evidence="2" key="1">
    <citation type="submission" date="2020-08" db="EMBL/GenBank/DDBJ databases">
        <title>Genome sequencing and assembly of the red palm weevil Rhynchophorus ferrugineus.</title>
        <authorList>
            <person name="Dias G.B."/>
            <person name="Bergman C.M."/>
            <person name="Manee M."/>
        </authorList>
    </citation>
    <scope>NUCLEOTIDE SEQUENCE</scope>
    <source>
        <strain evidence="2">AA-2017</strain>
        <tissue evidence="2">Whole larva</tissue>
    </source>
</reference>
<keyword evidence="3" id="KW-1185">Reference proteome</keyword>
<sequence length="247" mass="29171">MESKARKKYVSCRLTPSQESGRIRWCVGHEKTWQSCLKRLVVLPIVLIPVVVVIILVTKYNLGNNGSLTIHLDENNRKNESFLEEIETRQKRQILREERFSYLFKRCYKLYVTFHSEKESFADATNNREPKPDYIDEYPRYFTRKSATFPGENQGKHRQLRKCLEKFRARGRSVDIFQQNNYRKRYKRNSTNDGKTSQTNSQFVKLKNDASNVTIQKNKLDETDTLSIIFKPCGTLDCRNKIRKIST</sequence>
<organism evidence="2 3">
    <name type="scientific">Rhynchophorus ferrugineus</name>
    <name type="common">Red palm weevil</name>
    <name type="synonym">Curculio ferrugineus</name>
    <dbReference type="NCBI Taxonomy" id="354439"/>
    <lineage>
        <taxon>Eukaryota</taxon>
        <taxon>Metazoa</taxon>
        <taxon>Ecdysozoa</taxon>
        <taxon>Arthropoda</taxon>
        <taxon>Hexapoda</taxon>
        <taxon>Insecta</taxon>
        <taxon>Pterygota</taxon>
        <taxon>Neoptera</taxon>
        <taxon>Endopterygota</taxon>
        <taxon>Coleoptera</taxon>
        <taxon>Polyphaga</taxon>
        <taxon>Cucujiformia</taxon>
        <taxon>Curculionidae</taxon>
        <taxon>Dryophthorinae</taxon>
        <taxon>Rhynchophorus</taxon>
    </lineage>
</organism>
<keyword evidence="1" id="KW-0812">Transmembrane</keyword>
<evidence type="ECO:0000256" key="1">
    <source>
        <dbReference type="SAM" id="Phobius"/>
    </source>
</evidence>
<gene>
    <name evidence="2" type="ORF">GWI33_003436</name>
</gene>
<keyword evidence="1" id="KW-1133">Transmembrane helix</keyword>
<dbReference type="OrthoDB" id="10659243at2759"/>
<dbReference type="AlphaFoldDB" id="A0A834IVK6"/>
<protein>
    <submittedName>
        <fullName evidence="2">Uncharacterized protein</fullName>
    </submittedName>
</protein>
<dbReference type="EMBL" id="JAACXV010000003">
    <property type="protein sequence ID" value="KAF7287807.1"/>
    <property type="molecule type" value="Genomic_DNA"/>
</dbReference>
<proteinExistence type="predicted"/>
<evidence type="ECO:0000313" key="3">
    <source>
        <dbReference type="Proteomes" id="UP000625711"/>
    </source>
</evidence>